<keyword evidence="2" id="KW-1185">Reference proteome</keyword>
<sequence>AKYRRYLIQNWLDAYEFAQISQTPPSPVNIKEAIDYCALAWNEVSDETIRNCWHKTGILLVELDNNDLPLDDYRYDEYYSDQLEVHNLIEQLPINVNDVLSASEYIKIDNELPTTAISSNQEIIAALQEDKDDESEPPIQISLNTAMESLENIRLF</sequence>
<proteinExistence type="predicted"/>
<reference evidence="1" key="1">
    <citation type="submission" date="2021-06" db="EMBL/GenBank/DDBJ databases">
        <authorList>
            <person name="Kallberg Y."/>
            <person name="Tangrot J."/>
            <person name="Rosling A."/>
        </authorList>
    </citation>
    <scope>NUCLEOTIDE SEQUENCE</scope>
    <source>
        <strain evidence="1">MA461A</strain>
    </source>
</reference>
<evidence type="ECO:0000313" key="2">
    <source>
        <dbReference type="Proteomes" id="UP000789920"/>
    </source>
</evidence>
<evidence type="ECO:0000313" key="1">
    <source>
        <dbReference type="EMBL" id="CAG8832632.1"/>
    </source>
</evidence>
<accession>A0ACA9SCZ1</accession>
<comment type="caution">
    <text evidence="1">The sequence shown here is derived from an EMBL/GenBank/DDBJ whole genome shotgun (WGS) entry which is preliminary data.</text>
</comment>
<organism evidence="1 2">
    <name type="scientific">Racocetra persica</name>
    <dbReference type="NCBI Taxonomy" id="160502"/>
    <lineage>
        <taxon>Eukaryota</taxon>
        <taxon>Fungi</taxon>
        <taxon>Fungi incertae sedis</taxon>
        <taxon>Mucoromycota</taxon>
        <taxon>Glomeromycotina</taxon>
        <taxon>Glomeromycetes</taxon>
        <taxon>Diversisporales</taxon>
        <taxon>Gigasporaceae</taxon>
        <taxon>Racocetra</taxon>
    </lineage>
</organism>
<feature type="non-terminal residue" evidence="1">
    <location>
        <position position="1"/>
    </location>
</feature>
<dbReference type="EMBL" id="CAJVQC010104291">
    <property type="protein sequence ID" value="CAG8832632.1"/>
    <property type="molecule type" value="Genomic_DNA"/>
</dbReference>
<name>A0ACA9SCZ1_9GLOM</name>
<gene>
    <name evidence="1" type="ORF">RPERSI_LOCUS28527</name>
</gene>
<dbReference type="Proteomes" id="UP000789920">
    <property type="component" value="Unassembled WGS sequence"/>
</dbReference>
<protein>
    <submittedName>
        <fullName evidence="1">11269_t:CDS:1</fullName>
    </submittedName>
</protein>